<evidence type="ECO:0000256" key="12">
    <source>
        <dbReference type="ARBA" id="ARBA00022989"/>
    </source>
</evidence>
<dbReference type="SUPFAM" id="SSF81665">
    <property type="entry name" value="Calcium ATPase, transmembrane domain M"/>
    <property type="match status" value="1"/>
</dbReference>
<dbReference type="EC" id="7.2.2.10" evidence="16"/>
<dbReference type="GO" id="GO:0005886">
    <property type="term" value="C:plasma membrane"/>
    <property type="evidence" value="ECO:0007669"/>
    <property type="project" value="TreeGrafter"/>
</dbReference>
<evidence type="ECO:0000256" key="14">
    <source>
        <dbReference type="ARBA" id="ARBA00023136"/>
    </source>
</evidence>
<protein>
    <recommendedName>
        <fullName evidence="16">Calcium-transporting ATPase</fullName>
        <ecNumber evidence="16">7.2.2.10</ecNumber>
    </recommendedName>
</protein>
<name>A0A7J7LZ95_9MAGN</name>
<feature type="domain" description="P-type ATPase A" evidence="17">
    <location>
        <begin position="187"/>
        <end position="282"/>
    </location>
</feature>
<dbReference type="Gene3D" id="3.40.1110.10">
    <property type="entry name" value="Calcium-transporting ATPase, cytoplasmic domain N"/>
    <property type="match status" value="1"/>
</dbReference>
<feature type="transmembrane region" description="Helical" evidence="16">
    <location>
        <begin position="146"/>
        <end position="166"/>
    </location>
</feature>
<evidence type="ECO:0000256" key="13">
    <source>
        <dbReference type="ARBA" id="ARBA00023065"/>
    </source>
</evidence>
<dbReference type="GO" id="GO:0005388">
    <property type="term" value="F:P-type calcium transporter activity"/>
    <property type="evidence" value="ECO:0007669"/>
    <property type="project" value="UniProtKB-EC"/>
</dbReference>
<keyword evidence="4 16" id="KW-0109">Calcium transport</keyword>
<dbReference type="PROSITE" id="PS00154">
    <property type="entry name" value="ATPASE_E1_E2"/>
    <property type="match status" value="1"/>
</dbReference>
<sequence>MIAAYFGLQEKIRVALFVQKAALQFIDGGIRQRYTPSIKVREAGFGIDLNDVAAIVQKRDNKTLSAFKGVEGIARNLSVLLEKGVETSELPKREEIYGNNHFIGKLPKCFWVFVWEALQDLTLIILFVCAIISIGLGISVEGWPSGMYNGLGIILCIFLVITITAVSDYKQYLQFKDLDREKKNILVKVTRDGYSQTVPKTDLVVGDVAHLFTGDYIPADGIYIYGSMLLIDESSLTGESDPVHVNRHNPFLLSGTTVQDGKVVMLVTAVGMSTEWGRLMDTLNEGGDDETPLQVKLNGVTTIIAKFGLVFAFLSFVVLMTRFLVEKTLHNEFRKWFASDALDILNYIAIAVTLVVIAVPEGLPLAVTLSLAYAMKKIMNDKALVRHLSACEAMGSASCICTDKTGTLTTSHMVVDKVWICEKSISLSGNSDGGNLKSAVSKSVLTILLQSIFKNTNAEVVKGKGGKQSVLGTPTESALLDFGLLLGGDFFAQRQESRTVMFEPFISDRKKTSILVYFPDGLYQAFCNGAPEVIVKMCDKIIDGSGSSVPLSEAELVNVMGVVNAFACEALRILCFAFRDMNESFDGRQIPVGGYTLLAVIGIKNPVRPGVKNAVQTCIAAGITVRMITGDNIHTAIAIAKECGILTDGGLAIEGPDFRSKTPQEMNDLIPRIQVMARSSPLDKYTLVTHLRKFGEVVAVTGDGTNDVPALHEADIGLAMGIAGTEVCLTFVSLVSKRDRLKQFGERPIERLKIHRKSSSKKKTYNMPGDDGARFAYQRSLYGFHFWKMAKSWGEEGG</sequence>
<dbReference type="InterPro" id="IPR036412">
    <property type="entry name" value="HAD-like_sf"/>
</dbReference>
<keyword evidence="12 16" id="KW-1133">Transmembrane helix</keyword>
<dbReference type="Gene3D" id="3.40.50.1000">
    <property type="entry name" value="HAD superfamily/HAD-like"/>
    <property type="match status" value="1"/>
</dbReference>
<dbReference type="NCBIfam" id="TIGR01494">
    <property type="entry name" value="ATPase_P-type"/>
    <property type="match status" value="1"/>
</dbReference>
<keyword evidence="9" id="KW-0460">Magnesium</keyword>
<evidence type="ECO:0000256" key="15">
    <source>
        <dbReference type="ARBA" id="ARBA00048694"/>
    </source>
</evidence>
<dbReference type="InterPro" id="IPR044492">
    <property type="entry name" value="P_typ_ATPase_HD_dom"/>
</dbReference>
<dbReference type="SUPFAM" id="SSF81653">
    <property type="entry name" value="Calcium ATPase, transduction domain A"/>
    <property type="match status" value="1"/>
</dbReference>
<keyword evidence="11" id="KW-1278">Translocase</keyword>
<comment type="caution">
    <text evidence="16">Lacks conserved residue(s) required for the propagation of feature annotation.</text>
</comment>
<keyword evidence="5 16" id="KW-0812">Transmembrane</keyword>
<dbReference type="SFLD" id="SFLDS00003">
    <property type="entry name" value="Haloacid_Dehalogenase"/>
    <property type="match status" value="1"/>
</dbReference>
<dbReference type="InterPro" id="IPR006408">
    <property type="entry name" value="P-type_ATPase_IIB"/>
</dbReference>
<dbReference type="Pfam" id="PF00122">
    <property type="entry name" value="E1-E2_ATPase"/>
    <property type="match status" value="1"/>
</dbReference>
<dbReference type="InterPro" id="IPR004014">
    <property type="entry name" value="ATPase_P-typ_cation-transptr_N"/>
</dbReference>
<dbReference type="InterPro" id="IPR023299">
    <property type="entry name" value="ATPase_P-typ_cyto_dom_N"/>
</dbReference>
<evidence type="ECO:0000256" key="9">
    <source>
        <dbReference type="ARBA" id="ARBA00022842"/>
    </source>
</evidence>
<dbReference type="Pfam" id="PF13246">
    <property type="entry name" value="Cation_ATPase"/>
    <property type="match status" value="1"/>
</dbReference>
<comment type="caution">
    <text evidence="19">The sequence shown here is derived from an EMBL/GenBank/DDBJ whole genome shotgun (WGS) entry which is preliminary data.</text>
</comment>
<evidence type="ECO:0000256" key="8">
    <source>
        <dbReference type="ARBA" id="ARBA00022840"/>
    </source>
</evidence>
<dbReference type="PANTHER" id="PTHR24093">
    <property type="entry name" value="CATION TRANSPORTING ATPASE"/>
    <property type="match status" value="1"/>
</dbReference>
<dbReference type="SUPFAM" id="SSF81660">
    <property type="entry name" value="Metal cation-transporting ATPase, ATP-binding domain N"/>
    <property type="match status" value="1"/>
</dbReference>
<keyword evidence="3 16" id="KW-0813">Transport</keyword>
<dbReference type="InterPro" id="IPR023214">
    <property type="entry name" value="HAD_sf"/>
</dbReference>
<dbReference type="SUPFAM" id="SSF56784">
    <property type="entry name" value="HAD-like"/>
    <property type="match status" value="1"/>
</dbReference>
<keyword evidence="20" id="KW-1185">Reference proteome</keyword>
<dbReference type="Gene3D" id="1.20.1110.10">
    <property type="entry name" value="Calcium-transporting ATPase, transmembrane domain"/>
    <property type="match status" value="1"/>
</dbReference>
<reference evidence="19 20" key="1">
    <citation type="journal article" date="2020" name="IScience">
        <title>Genome Sequencing of the Endangered Kingdonia uniflora (Circaeasteraceae, Ranunculales) Reveals Potential Mechanisms of Evolutionary Specialization.</title>
        <authorList>
            <person name="Sun Y."/>
            <person name="Deng T."/>
            <person name="Zhang A."/>
            <person name="Moore M.J."/>
            <person name="Landis J.B."/>
            <person name="Lin N."/>
            <person name="Zhang H."/>
            <person name="Zhang X."/>
            <person name="Huang J."/>
            <person name="Zhang X."/>
            <person name="Sun H."/>
            <person name="Wang H."/>
        </authorList>
    </citation>
    <scope>NUCLEOTIDE SEQUENCE [LARGE SCALE GENOMIC DNA]</scope>
    <source>
        <strain evidence="19">TB1705</strain>
        <tissue evidence="19">Leaf</tissue>
    </source>
</reference>
<accession>A0A7J7LZ95</accession>
<keyword evidence="7 16" id="KW-0106">Calcium</keyword>
<dbReference type="PRINTS" id="PR00119">
    <property type="entry name" value="CATATPASE"/>
</dbReference>
<dbReference type="Proteomes" id="UP000541444">
    <property type="component" value="Unassembled WGS sequence"/>
</dbReference>
<feature type="transmembrane region" description="Helical" evidence="16">
    <location>
        <begin position="303"/>
        <end position="324"/>
    </location>
</feature>
<comment type="subcellular location">
    <subcellularLocation>
        <location evidence="1 16">Membrane</location>
        <topology evidence="1 16">Multi-pass membrane protein</topology>
    </subcellularLocation>
</comment>
<evidence type="ECO:0000256" key="2">
    <source>
        <dbReference type="ARBA" id="ARBA00006124"/>
    </source>
</evidence>
<keyword evidence="10" id="KW-0112">Calmodulin-binding</keyword>
<evidence type="ECO:0000256" key="3">
    <source>
        <dbReference type="ARBA" id="ARBA00022448"/>
    </source>
</evidence>
<evidence type="ECO:0000313" key="20">
    <source>
        <dbReference type="Proteomes" id="UP000541444"/>
    </source>
</evidence>
<evidence type="ECO:0000259" key="18">
    <source>
        <dbReference type="Pfam" id="PF00690"/>
    </source>
</evidence>
<dbReference type="InterPro" id="IPR018303">
    <property type="entry name" value="ATPase_P-typ_P_site"/>
</dbReference>
<dbReference type="InterPro" id="IPR059000">
    <property type="entry name" value="ATPase_P-type_domA"/>
</dbReference>
<evidence type="ECO:0000256" key="7">
    <source>
        <dbReference type="ARBA" id="ARBA00022837"/>
    </source>
</evidence>
<comment type="function">
    <text evidence="16">Catalyzes the hydrolysis of ATP coupled with the transport of calcium.</text>
</comment>
<dbReference type="AlphaFoldDB" id="A0A7J7LZ95"/>
<evidence type="ECO:0000256" key="5">
    <source>
        <dbReference type="ARBA" id="ARBA00022692"/>
    </source>
</evidence>
<dbReference type="Pfam" id="PF00690">
    <property type="entry name" value="Cation_ATPase_N"/>
    <property type="match status" value="1"/>
</dbReference>
<evidence type="ECO:0000313" key="19">
    <source>
        <dbReference type="EMBL" id="KAF6147929.1"/>
    </source>
</evidence>
<keyword evidence="6 16" id="KW-0547">Nucleotide-binding</keyword>
<evidence type="ECO:0000259" key="17">
    <source>
        <dbReference type="Pfam" id="PF00122"/>
    </source>
</evidence>
<dbReference type="PANTHER" id="PTHR24093:SF462">
    <property type="entry name" value="CALCIUM-TRANSPORTING ATPASE 11, PLASMA MEMBRANE-TYPE-RELATED"/>
    <property type="match status" value="1"/>
</dbReference>
<keyword evidence="14 16" id="KW-0472">Membrane</keyword>
<evidence type="ECO:0000256" key="10">
    <source>
        <dbReference type="ARBA" id="ARBA00022860"/>
    </source>
</evidence>
<keyword evidence="13 16" id="KW-0406">Ion transport</keyword>
<dbReference type="PRINTS" id="PR00121">
    <property type="entry name" value="NAKATPASE"/>
</dbReference>
<dbReference type="InterPro" id="IPR001757">
    <property type="entry name" value="P_typ_ATPase"/>
</dbReference>
<dbReference type="NCBIfam" id="TIGR01517">
    <property type="entry name" value="ATPase-IIB_Ca"/>
    <property type="match status" value="1"/>
</dbReference>
<dbReference type="EMBL" id="JACGCM010001867">
    <property type="protein sequence ID" value="KAF6147929.1"/>
    <property type="molecule type" value="Genomic_DNA"/>
</dbReference>
<dbReference type="InterPro" id="IPR023298">
    <property type="entry name" value="ATPase_P-typ_TM_dom_sf"/>
</dbReference>
<evidence type="ECO:0000256" key="4">
    <source>
        <dbReference type="ARBA" id="ARBA00022568"/>
    </source>
</evidence>
<evidence type="ECO:0000256" key="1">
    <source>
        <dbReference type="ARBA" id="ARBA00004141"/>
    </source>
</evidence>
<dbReference type="Gene3D" id="2.70.150.10">
    <property type="entry name" value="Calcium-transporting ATPase, cytoplasmic transduction domain A"/>
    <property type="match status" value="1"/>
</dbReference>
<organism evidence="19 20">
    <name type="scientific">Kingdonia uniflora</name>
    <dbReference type="NCBI Taxonomy" id="39325"/>
    <lineage>
        <taxon>Eukaryota</taxon>
        <taxon>Viridiplantae</taxon>
        <taxon>Streptophyta</taxon>
        <taxon>Embryophyta</taxon>
        <taxon>Tracheophyta</taxon>
        <taxon>Spermatophyta</taxon>
        <taxon>Magnoliopsida</taxon>
        <taxon>Ranunculales</taxon>
        <taxon>Circaeasteraceae</taxon>
        <taxon>Kingdonia</taxon>
    </lineage>
</organism>
<dbReference type="SFLD" id="SFLDG00002">
    <property type="entry name" value="C1.7:_P-type_atpase_like"/>
    <property type="match status" value="1"/>
</dbReference>
<feature type="transmembrane region" description="Helical" evidence="16">
    <location>
        <begin position="121"/>
        <end position="140"/>
    </location>
</feature>
<evidence type="ECO:0000256" key="6">
    <source>
        <dbReference type="ARBA" id="ARBA00022741"/>
    </source>
</evidence>
<feature type="domain" description="Cation-transporting P-type ATPase N-terminal" evidence="18">
    <location>
        <begin position="68"/>
        <end position="133"/>
    </location>
</feature>
<dbReference type="SFLD" id="SFLDF00027">
    <property type="entry name" value="p-type_atpase"/>
    <property type="match status" value="1"/>
</dbReference>
<evidence type="ECO:0000256" key="16">
    <source>
        <dbReference type="RuleBase" id="RU361146"/>
    </source>
</evidence>
<feature type="transmembrane region" description="Helical" evidence="16">
    <location>
        <begin position="344"/>
        <end position="374"/>
    </location>
</feature>
<keyword evidence="8 16" id="KW-0067">ATP-binding</keyword>
<evidence type="ECO:0000256" key="11">
    <source>
        <dbReference type="ARBA" id="ARBA00022967"/>
    </source>
</evidence>
<comment type="similarity">
    <text evidence="2 16">Belongs to the cation transport ATPase (P-type) (TC 3.A.3) family. Type IIB subfamily.</text>
</comment>
<dbReference type="OrthoDB" id="3352408at2759"/>
<comment type="catalytic activity">
    <reaction evidence="15 16">
        <text>Ca(2+)(in) + ATP + H2O = Ca(2+)(out) + ADP + phosphate + H(+)</text>
        <dbReference type="Rhea" id="RHEA:18105"/>
        <dbReference type="ChEBI" id="CHEBI:15377"/>
        <dbReference type="ChEBI" id="CHEBI:15378"/>
        <dbReference type="ChEBI" id="CHEBI:29108"/>
        <dbReference type="ChEBI" id="CHEBI:30616"/>
        <dbReference type="ChEBI" id="CHEBI:43474"/>
        <dbReference type="ChEBI" id="CHEBI:456216"/>
        <dbReference type="EC" id="7.2.2.10"/>
    </reaction>
</comment>
<dbReference type="GO" id="GO:0005524">
    <property type="term" value="F:ATP binding"/>
    <property type="evidence" value="ECO:0007669"/>
    <property type="project" value="UniProtKB-KW"/>
</dbReference>
<gene>
    <name evidence="19" type="ORF">GIB67_023285</name>
</gene>
<dbReference type="GO" id="GO:0005516">
    <property type="term" value="F:calmodulin binding"/>
    <property type="evidence" value="ECO:0007669"/>
    <property type="project" value="UniProtKB-KW"/>
</dbReference>
<dbReference type="GO" id="GO:0016887">
    <property type="term" value="F:ATP hydrolysis activity"/>
    <property type="evidence" value="ECO:0007669"/>
    <property type="project" value="InterPro"/>
</dbReference>
<proteinExistence type="inferred from homology"/>
<dbReference type="InterPro" id="IPR008250">
    <property type="entry name" value="ATPase_P-typ_transduc_dom_A_sf"/>
</dbReference>